<keyword evidence="6" id="KW-0186">Copper</keyword>
<dbReference type="GO" id="GO:0008810">
    <property type="term" value="F:cellulase activity"/>
    <property type="evidence" value="ECO:0007669"/>
    <property type="project" value="UniProtKB-UniRule"/>
</dbReference>
<dbReference type="EMBL" id="JANAWD010000008">
    <property type="protein sequence ID" value="KAJ3491709.1"/>
    <property type="molecule type" value="Genomic_DNA"/>
</dbReference>
<dbReference type="InterPro" id="IPR005103">
    <property type="entry name" value="AA9_LPMO"/>
</dbReference>
<evidence type="ECO:0000256" key="7">
    <source>
        <dbReference type="ARBA" id="ARBA00023033"/>
    </source>
</evidence>
<dbReference type="CDD" id="cd21175">
    <property type="entry name" value="LPMO_AA9"/>
    <property type="match status" value="1"/>
</dbReference>
<sequence length="321" mass="33453">MKNLASLISLAILATSAYAHSIFQEVYVNGVDQGHINGIRVPDYDGPIMDVTSNDIICNGGINPYHQPMSQFVINAAAGSQVTAEWHHTLNGADPSDSADPIDASHKGPVMVYLAKVPSALQTTVTGLQWFKIWEDGMDSSQKWGVDRLIANKGKVTFTLPSCIQAGQYLMRVELIALHGAQSYPGAQFYMECAQLQVTGGGNASPATVSFPGAYKGSDPGISINIYQTLKSYTIPGPAVFSCDGAPTSPSSSAPSSPSTSAAPSSTAKPSSTSVSAPAPSQTGATAAHYAQCGGIGFTGPTTCASPWTCQVSNAYYSQCL</sequence>
<dbReference type="Gene3D" id="2.70.50.70">
    <property type="match status" value="1"/>
</dbReference>
<dbReference type="SUPFAM" id="SSF57180">
    <property type="entry name" value="Cellulose-binding domain"/>
    <property type="match status" value="1"/>
</dbReference>
<comment type="catalytic activity">
    <reaction evidence="11">
        <text>[(1-&gt;4)-beta-D-glucosyl]n+m + reduced acceptor + O2 = 4-dehydro-beta-D-glucosyl-[(1-&gt;4)-beta-D-glucosyl]n-1 + [(1-&gt;4)-beta-D-glucosyl]m + acceptor + H2O.</text>
        <dbReference type="EC" id="1.14.99.56"/>
    </reaction>
</comment>
<dbReference type="PROSITE" id="PS51164">
    <property type="entry name" value="CBM1_2"/>
    <property type="match status" value="1"/>
</dbReference>
<feature type="region of interest" description="Disordered" evidence="12">
    <location>
        <begin position="246"/>
        <end position="281"/>
    </location>
</feature>
<evidence type="ECO:0000256" key="6">
    <source>
        <dbReference type="ARBA" id="ARBA00023008"/>
    </source>
</evidence>
<reference evidence="15" key="1">
    <citation type="submission" date="2022-07" db="EMBL/GenBank/DDBJ databases">
        <title>Genome Sequence of Physisporinus lineatus.</title>
        <authorList>
            <person name="Buettner E."/>
        </authorList>
    </citation>
    <scope>NUCLEOTIDE SEQUENCE</scope>
    <source>
        <strain evidence="15">VT162</strain>
    </source>
</reference>
<evidence type="ECO:0000256" key="3">
    <source>
        <dbReference type="ARBA" id="ARBA00022801"/>
    </source>
</evidence>
<keyword evidence="8 11" id="KW-1015">Disulfide bond</keyword>
<dbReference type="PANTHER" id="PTHR33353:SF18">
    <property type="entry name" value="ENDOGLUCANASE II"/>
    <property type="match status" value="1"/>
</dbReference>
<keyword evidence="5" id="KW-0560">Oxidoreductase</keyword>
<keyword evidence="7" id="KW-0503">Monooxygenase</keyword>
<dbReference type="InterPro" id="IPR035971">
    <property type="entry name" value="CBD_sf"/>
</dbReference>
<dbReference type="Pfam" id="PF03443">
    <property type="entry name" value="AA9"/>
    <property type="match status" value="1"/>
</dbReference>
<evidence type="ECO:0000256" key="10">
    <source>
        <dbReference type="ARBA" id="ARBA00023326"/>
    </source>
</evidence>
<comment type="caution">
    <text evidence="15">The sequence shown here is derived from an EMBL/GenBank/DDBJ whole genome shotgun (WGS) entry which is preliminary data.</text>
</comment>
<evidence type="ECO:0000256" key="12">
    <source>
        <dbReference type="SAM" id="MobiDB-lite"/>
    </source>
</evidence>
<name>A0AAD5YJ86_9APHY</name>
<dbReference type="Proteomes" id="UP001212997">
    <property type="component" value="Unassembled WGS sequence"/>
</dbReference>
<keyword evidence="3" id="KW-0378">Hydrolase</keyword>
<evidence type="ECO:0000256" key="5">
    <source>
        <dbReference type="ARBA" id="ARBA00023002"/>
    </source>
</evidence>
<evidence type="ECO:0000256" key="13">
    <source>
        <dbReference type="SAM" id="SignalP"/>
    </source>
</evidence>
<organism evidence="15 16">
    <name type="scientific">Meripilus lineatus</name>
    <dbReference type="NCBI Taxonomy" id="2056292"/>
    <lineage>
        <taxon>Eukaryota</taxon>
        <taxon>Fungi</taxon>
        <taxon>Dikarya</taxon>
        <taxon>Basidiomycota</taxon>
        <taxon>Agaricomycotina</taxon>
        <taxon>Agaricomycetes</taxon>
        <taxon>Polyporales</taxon>
        <taxon>Meripilaceae</taxon>
        <taxon>Meripilus</taxon>
    </lineage>
</organism>
<dbReference type="InterPro" id="IPR049892">
    <property type="entry name" value="AA9"/>
</dbReference>
<comment type="domain">
    <text evidence="11">Has a modular structure: an endo-beta-1,4-glucanase catalytic module at the N-terminus, a linker rich in serines and threonines, and a C-terminal carbohydrate-binding module (CBM).</text>
</comment>
<feature type="chain" id="PRO_5041970116" description="AA9 family lytic polysaccharide monooxygenase" evidence="13">
    <location>
        <begin position="20"/>
        <end position="321"/>
    </location>
</feature>
<keyword evidence="4 11" id="KW-0136">Cellulose degradation</keyword>
<evidence type="ECO:0000313" key="15">
    <source>
        <dbReference type="EMBL" id="KAJ3491709.1"/>
    </source>
</evidence>
<feature type="signal peptide" evidence="13">
    <location>
        <begin position="1"/>
        <end position="19"/>
    </location>
</feature>
<evidence type="ECO:0000256" key="9">
    <source>
        <dbReference type="ARBA" id="ARBA00023277"/>
    </source>
</evidence>
<keyword evidence="10 11" id="KW-0624">Polysaccharide degradation</keyword>
<keyword evidence="1" id="KW-0479">Metal-binding</keyword>
<evidence type="ECO:0000256" key="4">
    <source>
        <dbReference type="ARBA" id="ARBA00023001"/>
    </source>
</evidence>
<evidence type="ECO:0000256" key="8">
    <source>
        <dbReference type="ARBA" id="ARBA00023157"/>
    </source>
</evidence>
<keyword evidence="9 11" id="KW-0119">Carbohydrate metabolism</keyword>
<keyword evidence="11" id="KW-0964">Secreted</keyword>
<dbReference type="InterPro" id="IPR000254">
    <property type="entry name" value="CBD"/>
</dbReference>
<evidence type="ECO:0000259" key="14">
    <source>
        <dbReference type="PROSITE" id="PS51164"/>
    </source>
</evidence>
<dbReference type="EC" id="1.14.99.56" evidence="11"/>
<gene>
    <name evidence="15" type="ORF">NLI96_g527</name>
</gene>
<keyword evidence="2 13" id="KW-0732">Signal</keyword>
<dbReference type="SMART" id="SM00236">
    <property type="entry name" value="fCBD"/>
    <property type="match status" value="1"/>
</dbReference>
<dbReference type="PANTHER" id="PTHR33353">
    <property type="entry name" value="PUTATIVE (AFU_ORTHOLOGUE AFUA_1G12560)-RELATED"/>
    <property type="match status" value="1"/>
</dbReference>
<comment type="function">
    <text evidence="11">Lytic polysaccharide monooxygenase (LMPO) that depolymerizes crystalline and amorphous polysaccharides via the oxidation of scissile alpha- or beta-(1-4)-glycosidic bonds, yielding C1 and/or C4 oxidation products. Catalysis by LPMOs requires the reduction of the active-site copper from Cu(II) to Cu(I) by a reducing agent and H(2)O(2) or O(2) as a cosubstrate.</text>
</comment>
<dbReference type="PROSITE" id="PS00562">
    <property type="entry name" value="CBM1_1"/>
    <property type="match status" value="1"/>
</dbReference>
<evidence type="ECO:0000256" key="11">
    <source>
        <dbReference type="RuleBase" id="RU368122"/>
    </source>
</evidence>
<dbReference type="GO" id="GO:0005576">
    <property type="term" value="C:extracellular region"/>
    <property type="evidence" value="ECO:0007669"/>
    <property type="project" value="UniProtKB-SubCell"/>
</dbReference>
<dbReference type="GO" id="GO:0030245">
    <property type="term" value="P:cellulose catabolic process"/>
    <property type="evidence" value="ECO:0007669"/>
    <property type="project" value="UniProtKB-UniRule"/>
</dbReference>
<dbReference type="GO" id="GO:0046872">
    <property type="term" value="F:metal ion binding"/>
    <property type="evidence" value="ECO:0007669"/>
    <property type="project" value="UniProtKB-KW"/>
</dbReference>
<dbReference type="AlphaFoldDB" id="A0AAD5YJ86"/>
<protein>
    <recommendedName>
        <fullName evidence="11">AA9 family lytic polysaccharide monooxygenase</fullName>
        <ecNumber evidence="11">1.14.99.56</ecNumber>
    </recommendedName>
    <alternativeName>
        <fullName evidence="11">Endo-beta-1,4-glucanase</fullName>
    </alternativeName>
    <alternativeName>
        <fullName evidence="11">Glycosyl hydrolase 61 family protein</fullName>
    </alternativeName>
</protein>
<evidence type="ECO:0000313" key="16">
    <source>
        <dbReference type="Proteomes" id="UP001212997"/>
    </source>
</evidence>
<comment type="subcellular location">
    <subcellularLocation>
        <location evidence="11">Secreted</location>
    </subcellularLocation>
</comment>
<dbReference type="GO" id="GO:0030248">
    <property type="term" value="F:cellulose binding"/>
    <property type="evidence" value="ECO:0007669"/>
    <property type="project" value="UniProtKB-UniRule"/>
</dbReference>
<keyword evidence="16" id="KW-1185">Reference proteome</keyword>
<dbReference type="Pfam" id="PF00734">
    <property type="entry name" value="CBM_1"/>
    <property type="match status" value="1"/>
</dbReference>
<evidence type="ECO:0000256" key="2">
    <source>
        <dbReference type="ARBA" id="ARBA00022729"/>
    </source>
</evidence>
<feature type="domain" description="CBM1" evidence="14">
    <location>
        <begin position="285"/>
        <end position="321"/>
    </location>
</feature>
<evidence type="ECO:0000256" key="1">
    <source>
        <dbReference type="ARBA" id="ARBA00022723"/>
    </source>
</evidence>
<dbReference type="GO" id="GO:0004497">
    <property type="term" value="F:monooxygenase activity"/>
    <property type="evidence" value="ECO:0007669"/>
    <property type="project" value="UniProtKB-KW"/>
</dbReference>
<accession>A0AAD5YJ86</accession>
<proteinExistence type="predicted"/>